<feature type="transmembrane region" description="Helical" evidence="8">
    <location>
        <begin position="182"/>
        <end position="202"/>
    </location>
</feature>
<comment type="subcellular location">
    <subcellularLocation>
        <location evidence="1">Membrane</location>
        <topology evidence="1">Multi-pass membrane protein</topology>
    </subcellularLocation>
</comment>
<dbReference type="NCBIfam" id="TIGR00912">
    <property type="entry name" value="2A0309"/>
    <property type="match status" value="1"/>
</dbReference>
<dbReference type="Pfam" id="PF03845">
    <property type="entry name" value="Spore_permease"/>
    <property type="match status" value="1"/>
</dbReference>
<sequence length="362" mass="40833">MHPQLSRVQFVFLSTWLILGTGILTMPFAIGQFVVHDAWIAALLFAFGGVVVTGVIALFRRMFPGQSLVEGYHMAFGPIVGRVASLWFLYMTFLTECFVLREVSLFLNITVLPATPNYVVTAVFMIPVAYAVYLGAEVVGRVGEIITPLGIGITLILFLLSVQHANPSHLHPVLADGWKPILQAGVVLWVYAWEFLFVLQLREEVQQQRLVKDLLITILIITLAGVVAELTITMILGPSVTYSIYPILEVVRTIRIGDFLERLDTFYVMGVITTIFVKLSLIHYIFTTGLSHWFGLRHYRPTVWSGAAVVWTGSLFLIHNSVSLMNFILYTAWGYFTFTAMVIPLLAVVVQWWRQRRGLHQQ</sequence>
<feature type="transmembrane region" description="Helical" evidence="8">
    <location>
        <begin position="298"/>
        <end position="318"/>
    </location>
</feature>
<evidence type="ECO:0000256" key="5">
    <source>
        <dbReference type="ARBA" id="ARBA00022692"/>
    </source>
</evidence>
<dbReference type="GO" id="GO:0016020">
    <property type="term" value="C:membrane"/>
    <property type="evidence" value="ECO:0007669"/>
    <property type="project" value="UniProtKB-SubCell"/>
</dbReference>
<keyword evidence="6 8" id="KW-1133">Transmembrane helix</keyword>
<name>A0A2K8N3G8_9BACL</name>
<feature type="transmembrane region" description="Helical" evidence="8">
    <location>
        <begin position="71"/>
        <end position="93"/>
    </location>
</feature>
<feature type="transmembrane region" description="Helical" evidence="8">
    <location>
        <begin position="214"/>
        <end position="245"/>
    </location>
</feature>
<keyword evidence="4" id="KW-0309">Germination</keyword>
<keyword evidence="5 8" id="KW-0812">Transmembrane</keyword>
<feature type="transmembrane region" description="Helical" evidence="8">
    <location>
        <begin position="12"/>
        <end position="33"/>
    </location>
</feature>
<evidence type="ECO:0000256" key="8">
    <source>
        <dbReference type="SAM" id="Phobius"/>
    </source>
</evidence>
<evidence type="ECO:0000256" key="3">
    <source>
        <dbReference type="ARBA" id="ARBA00022448"/>
    </source>
</evidence>
<keyword evidence="7 8" id="KW-0472">Membrane</keyword>
<reference evidence="10" key="1">
    <citation type="submission" date="2017-11" db="EMBL/GenBank/DDBJ databases">
        <title>Complete Genome Sequence of Kyrpidia sp. Strain EA-1, a thermophilic, hydrogen-oxidizing Bacterium, isolated from the Azores.</title>
        <authorList>
            <person name="Reiner J.E."/>
            <person name="Lapp C.J."/>
            <person name="Bunk B."/>
            <person name="Gescher J."/>
        </authorList>
    </citation>
    <scope>NUCLEOTIDE SEQUENCE [LARGE SCALE GENOMIC DNA]</scope>
    <source>
        <strain evidence="10">EA-1</strain>
    </source>
</reference>
<feature type="transmembrane region" description="Helical" evidence="8">
    <location>
        <begin position="330"/>
        <end position="353"/>
    </location>
</feature>
<evidence type="ECO:0000313" key="9">
    <source>
        <dbReference type="EMBL" id="ATY83765.1"/>
    </source>
</evidence>
<dbReference type="EMBL" id="CP024955">
    <property type="protein sequence ID" value="ATY83765.1"/>
    <property type="molecule type" value="Genomic_DNA"/>
</dbReference>
<evidence type="ECO:0000256" key="7">
    <source>
        <dbReference type="ARBA" id="ARBA00023136"/>
    </source>
</evidence>
<dbReference type="PANTHER" id="PTHR34975">
    <property type="entry name" value="SPORE GERMINATION PROTEIN A2"/>
    <property type="match status" value="1"/>
</dbReference>
<dbReference type="InterPro" id="IPR004761">
    <property type="entry name" value="Spore_GerAB"/>
</dbReference>
<keyword evidence="3" id="KW-0813">Transport</keyword>
<proteinExistence type="inferred from homology"/>
<protein>
    <submittedName>
        <fullName evidence="9">Spore gernimation protein</fullName>
    </submittedName>
</protein>
<dbReference type="PANTHER" id="PTHR34975:SF2">
    <property type="entry name" value="SPORE GERMINATION PROTEIN A2"/>
    <property type="match status" value="1"/>
</dbReference>
<evidence type="ECO:0000256" key="4">
    <source>
        <dbReference type="ARBA" id="ARBA00022544"/>
    </source>
</evidence>
<evidence type="ECO:0000256" key="6">
    <source>
        <dbReference type="ARBA" id="ARBA00022989"/>
    </source>
</evidence>
<accession>A0A2K8N3G8</accession>
<evidence type="ECO:0000256" key="1">
    <source>
        <dbReference type="ARBA" id="ARBA00004141"/>
    </source>
</evidence>
<dbReference type="OrthoDB" id="2078716at2"/>
<evidence type="ECO:0000256" key="2">
    <source>
        <dbReference type="ARBA" id="ARBA00007998"/>
    </source>
</evidence>
<gene>
    <name evidence="9" type="ORF">CVV65_01200</name>
</gene>
<dbReference type="AlphaFoldDB" id="A0A2K8N3G8"/>
<feature type="transmembrane region" description="Helical" evidence="8">
    <location>
        <begin position="265"/>
        <end position="286"/>
    </location>
</feature>
<dbReference type="Proteomes" id="UP000231932">
    <property type="component" value="Chromosome"/>
</dbReference>
<comment type="similarity">
    <text evidence="2">Belongs to the amino acid-polyamine-organocation (APC) superfamily. Spore germination protein (SGP) (TC 2.A.3.9) family.</text>
</comment>
<feature type="transmembrane region" description="Helical" evidence="8">
    <location>
        <begin position="105"/>
        <end position="133"/>
    </location>
</feature>
<organism evidence="9 10">
    <name type="scientific">Kyrpidia spormannii</name>
    <dbReference type="NCBI Taxonomy" id="2055160"/>
    <lineage>
        <taxon>Bacteria</taxon>
        <taxon>Bacillati</taxon>
        <taxon>Bacillota</taxon>
        <taxon>Bacilli</taxon>
        <taxon>Bacillales</taxon>
        <taxon>Alicyclobacillaceae</taxon>
        <taxon>Kyrpidia</taxon>
    </lineage>
</organism>
<evidence type="ECO:0000313" key="10">
    <source>
        <dbReference type="Proteomes" id="UP000231932"/>
    </source>
</evidence>
<dbReference type="Gene3D" id="1.20.1740.10">
    <property type="entry name" value="Amino acid/polyamine transporter I"/>
    <property type="match status" value="1"/>
</dbReference>
<keyword evidence="10" id="KW-1185">Reference proteome</keyword>
<dbReference type="GO" id="GO:0009847">
    <property type="term" value="P:spore germination"/>
    <property type="evidence" value="ECO:0007669"/>
    <property type="project" value="InterPro"/>
</dbReference>
<feature type="transmembrane region" description="Helical" evidence="8">
    <location>
        <begin position="145"/>
        <end position="162"/>
    </location>
</feature>
<dbReference type="KEGG" id="kyr:CVV65_01200"/>
<feature type="transmembrane region" description="Helical" evidence="8">
    <location>
        <begin position="39"/>
        <end position="59"/>
    </location>
</feature>
<dbReference type="RefSeq" id="WP_100666604.1">
    <property type="nucleotide sequence ID" value="NZ_CP024955.1"/>
</dbReference>